<name>A0A7C9MZA2_9ACTN</name>
<dbReference type="PANTHER" id="PTHR35788:SF1">
    <property type="entry name" value="EXPORTED PROTEIN"/>
    <property type="match status" value="1"/>
</dbReference>
<feature type="transmembrane region" description="Helical" evidence="2">
    <location>
        <begin position="64"/>
        <end position="84"/>
    </location>
</feature>
<protein>
    <recommendedName>
        <fullName evidence="3">YoaR-like putative peptidoglycan binding domain-containing protein</fullName>
    </recommendedName>
</protein>
<evidence type="ECO:0000259" key="3">
    <source>
        <dbReference type="Pfam" id="PF12229"/>
    </source>
</evidence>
<dbReference type="InterPro" id="IPR007391">
    <property type="entry name" value="Vancomycin_resist_VanW"/>
</dbReference>
<dbReference type="RefSeq" id="WP_161481837.1">
    <property type="nucleotide sequence ID" value="NZ_WXEW01000007.1"/>
</dbReference>
<feature type="region of interest" description="Disordered" evidence="1">
    <location>
        <begin position="432"/>
        <end position="459"/>
    </location>
</feature>
<dbReference type="AlphaFoldDB" id="A0A7C9MZA2"/>
<dbReference type="Pfam" id="PF12229">
    <property type="entry name" value="PG_binding_4"/>
    <property type="match status" value="1"/>
</dbReference>
<sequence>MTSDIFGSAPLVKSPPSDASLPPPAKVEVWPVAAPRKVTIAPLPAEVDDLPDDERLGFRWVRSALIVVGGLLVLLYALPAFLMAGNVYPGTTVLGVDVGGMNAREATDRLTTGLVSAATNAIVVRHGTKSERISPERSGLSIDIPATVQALPMGFPSPADIWRAMTGGREVTPVVRADSGRLGEVVSTQVARAMERPMVEGDVTFDGLRPEPVYPKEGTTLDVPRVVEEVRAAYLNPDIIVEVKPVEAAPRATRDGVNRAVAWARRAVAAPVTLTHGGVSLELAPGDIAAALSFVPGDTGGLEARFDAAVATRGMRFVPEDEAPRDATFVIADGRPKLVPGRPGVGIDTSKLGAQIIAVLGRQSARTVTVPLTELKPDLDDKEAAASGIEAELVRVDMSYSCCQPRVTNIKETARRVNGMIVRPGETFSLNQATGRREGRPGFAGPAEPTAIRGQEGRDVPGVSVAGTVLYNAALRSGLEIVEAVPHESFLPPYPAGVEVAVSYPGPDLVWRNNTDYGVLIQASATDTVMTVSLWGTKTYDVTISQSNRTRFTSTPALEGPEAGCVASVGSAGFTIVTTRERVRLDGTAETPESWKTTYRPRAEIVCPEAGTSG</sequence>
<dbReference type="Proteomes" id="UP000479526">
    <property type="component" value="Unassembled WGS sequence"/>
</dbReference>
<evidence type="ECO:0000256" key="1">
    <source>
        <dbReference type="SAM" id="MobiDB-lite"/>
    </source>
</evidence>
<keyword evidence="5" id="KW-1185">Reference proteome</keyword>
<comment type="caution">
    <text evidence="4">The sequence shown here is derived from an EMBL/GenBank/DDBJ whole genome shotgun (WGS) entry which is preliminary data.</text>
</comment>
<proteinExistence type="predicted"/>
<feature type="domain" description="YoaR-like putative peptidoglycan binding" evidence="3">
    <location>
        <begin position="321"/>
        <end position="365"/>
    </location>
</feature>
<evidence type="ECO:0000313" key="4">
    <source>
        <dbReference type="EMBL" id="NAS24671.1"/>
    </source>
</evidence>
<evidence type="ECO:0000313" key="5">
    <source>
        <dbReference type="Proteomes" id="UP000479526"/>
    </source>
</evidence>
<dbReference type="PANTHER" id="PTHR35788">
    <property type="entry name" value="EXPORTED PROTEIN-RELATED"/>
    <property type="match status" value="1"/>
</dbReference>
<reference evidence="4 5" key="1">
    <citation type="submission" date="2020-01" db="EMBL/GenBank/DDBJ databases">
        <title>Herbidospora sp. NEAU-GS84 nov., a novel actinomycete isolated from soil.</title>
        <authorList>
            <person name="Han L."/>
        </authorList>
    </citation>
    <scope>NUCLEOTIDE SEQUENCE [LARGE SCALE GENOMIC DNA]</scope>
    <source>
        <strain evidence="4 5">NEAU-GS84</strain>
    </source>
</reference>
<evidence type="ECO:0000256" key="2">
    <source>
        <dbReference type="SAM" id="Phobius"/>
    </source>
</evidence>
<keyword evidence="2" id="KW-0472">Membrane</keyword>
<dbReference type="InterPro" id="IPR052913">
    <property type="entry name" value="Glycopeptide_resist_protein"/>
</dbReference>
<keyword evidence="2" id="KW-1133">Transmembrane helix</keyword>
<feature type="region of interest" description="Disordered" evidence="1">
    <location>
        <begin position="1"/>
        <end position="24"/>
    </location>
</feature>
<organism evidence="4 5">
    <name type="scientific">Herbidospora solisilvae</name>
    <dbReference type="NCBI Taxonomy" id="2696284"/>
    <lineage>
        <taxon>Bacteria</taxon>
        <taxon>Bacillati</taxon>
        <taxon>Actinomycetota</taxon>
        <taxon>Actinomycetes</taxon>
        <taxon>Streptosporangiales</taxon>
        <taxon>Streptosporangiaceae</taxon>
        <taxon>Herbidospora</taxon>
    </lineage>
</organism>
<dbReference type="InterPro" id="IPR022029">
    <property type="entry name" value="YoaR-like_PG-bd"/>
</dbReference>
<keyword evidence="2" id="KW-0812">Transmembrane</keyword>
<dbReference type="EMBL" id="WXEW01000007">
    <property type="protein sequence ID" value="NAS24671.1"/>
    <property type="molecule type" value="Genomic_DNA"/>
</dbReference>
<gene>
    <name evidence="4" type="ORF">GT755_23640</name>
</gene>
<dbReference type="Pfam" id="PF04294">
    <property type="entry name" value="VanW"/>
    <property type="match status" value="1"/>
</dbReference>
<accession>A0A7C9MZA2</accession>